<dbReference type="Proteomes" id="UP000504635">
    <property type="component" value="Unplaced"/>
</dbReference>
<proteinExistence type="predicted"/>
<organism evidence="1 2">
    <name type="scientific">Sitophilus oryzae</name>
    <name type="common">Rice weevil</name>
    <name type="synonym">Curculio oryzae</name>
    <dbReference type="NCBI Taxonomy" id="7048"/>
    <lineage>
        <taxon>Eukaryota</taxon>
        <taxon>Metazoa</taxon>
        <taxon>Ecdysozoa</taxon>
        <taxon>Arthropoda</taxon>
        <taxon>Hexapoda</taxon>
        <taxon>Insecta</taxon>
        <taxon>Pterygota</taxon>
        <taxon>Neoptera</taxon>
        <taxon>Endopterygota</taxon>
        <taxon>Coleoptera</taxon>
        <taxon>Polyphaga</taxon>
        <taxon>Cucujiformia</taxon>
        <taxon>Curculionidae</taxon>
        <taxon>Dryophthorinae</taxon>
        <taxon>Sitophilus</taxon>
    </lineage>
</organism>
<dbReference type="PANTHER" id="PTHR35268">
    <property type="entry name" value="PROTEIN CCSMST1"/>
    <property type="match status" value="1"/>
</dbReference>
<reference evidence="2" key="1">
    <citation type="submission" date="2025-08" db="UniProtKB">
        <authorList>
            <consortium name="RefSeq"/>
        </authorList>
    </citation>
    <scope>IDENTIFICATION</scope>
    <source>
        <tissue evidence="2">Gonads</tissue>
    </source>
</reference>
<keyword evidence="1" id="KW-1185">Reference proteome</keyword>
<sequence length="150" mass="17746">MLQVRRLLPLCASNFKCITSVRNVINKNRFSTRNKTEQNTDDSPVRYSSTPAFKYKAKVSRTGVEHERLWYEPYVCLVSIAAFLIYFCILREENDIDKEFSKSLYSRIEGLEEAQLKLTLKYNEEHGLETIDIRKRLEEIEKEKQMKQLS</sequence>
<name>A0A6J2XUW3_SITOR</name>
<dbReference type="RefSeq" id="XP_030754374.1">
    <property type="nucleotide sequence ID" value="XM_030898514.1"/>
</dbReference>
<evidence type="ECO:0000313" key="2">
    <source>
        <dbReference type="RefSeq" id="XP_030754374.1"/>
    </source>
</evidence>
<dbReference type="InterPro" id="IPR029160">
    <property type="entry name" value="UQCC4"/>
</dbReference>
<gene>
    <name evidence="2" type="primary">LOC115881130</name>
</gene>
<protein>
    <submittedName>
        <fullName evidence="2">Uncharacterized protein LOC115881130</fullName>
    </submittedName>
</protein>
<dbReference type="PANTHER" id="PTHR35268:SF1">
    <property type="entry name" value="UBIQUINOL-CYTOCHROME-C REDUCTASE COMPLEX ASSEMBLY FACTOR 4"/>
    <property type="match status" value="1"/>
</dbReference>
<dbReference type="InParanoid" id="A0A6J2XUW3"/>
<dbReference type="GeneID" id="115881130"/>
<evidence type="ECO:0000313" key="1">
    <source>
        <dbReference type="Proteomes" id="UP000504635"/>
    </source>
</evidence>
<dbReference type="AlphaFoldDB" id="A0A6J2XUW3"/>
<dbReference type="Pfam" id="PF15013">
    <property type="entry name" value="CCSMST1"/>
    <property type="match status" value="1"/>
</dbReference>
<accession>A0A6J2XUW3</accession>
<dbReference type="KEGG" id="soy:115881130"/>
<dbReference type="OrthoDB" id="5783753at2759"/>